<keyword evidence="1" id="KW-0378">Hydrolase</keyword>
<organism evidence="1 2">
    <name type="scientific">Marinicrinis sediminis</name>
    <dbReference type="NCBI Taxonomy" id="1652465"/>
    <lineage>
        <taxon>Bacteria</taxon>
        <taxon>Bacillati</taxon>
        <taxon>Bacillota</taxon>
        <taxon>Bacilli</taxon>
        <taxon>Bacillales</taxon>
        <taxon>Paenibacillaceae</taxon>
    </lineage>
</organism>
<dbReference type="RefSeq" id="WP_379928859.1">
    <property type="nucleotide sequence ID" value="NZ_JBHUMM010000010.1"/>
</dbReference>
<dbReference type="InterPro" id="IPR000801">
    <property type="entry name" value="Esterase-like"/>
</dbReference>
<reference evidence="2" key="1">
    <citation type="journal article" date="2019" name="Int. J. Syst. Evol. Microbiol.">
        <title>The Global Catalogue of Microorganisms (GCM) 10K type strain sequencing project: providing services to taxonomists for standard genome sequencing and annotation.</title>
        <authorList>
            <consortium name="The Broad Institute Genomics Platform"/>
            <consortium name="The Broad Institute Genome Sequencing Center for Infectious Disease"/>
            <person name="Wu L."/>
            <person name="Ma J."/>
        </authorList>
    </citation>
    <scope>NUCLEOTIDE SEQUENCE [LARGE SCALE GENOMIC DNA]</scope>
    <source>
        <strain evidence="2">KCTC 33676</strain>
    </source>
</reference>
<name>A0ABW5R9V0_9BACL</name>
<dbReference type="Pfam" id="PF00756">
    <property type="entry name" value="Esterase"/>
    <property type="match status" value="1"/>
</dbReference>
<protein>
    <submittedName>
        <fullName evidence="1">Alpha/beta hydrolase-fold protein</fullName>
    </submittedName>
</protein>
<dbReference type="GO" id="GO:0016787">
    <property type="term" value="F:hydrolase activity"/>
    <property type="evidence" value="ECO:0007669"/>
    <property type="project" value="UniProtKB-KW"/>
</dbReference>
<dbReference type="PANTHER" id="PTHR48098">
    <property type="entry name" value="ENTEROCHELIN ESTERASE-RELATED"/>
    <property type="match status" value="1"/>
</dbReference>
<keyword evidence="2" id="KW-1185">Reference proteome</keyword>
<accession>A0ABW5R9V0</accession>
<dbReference type="Proteomes" id="UP001597497">
    <property type="component" value="Unassembled WGS sequence"/>
</dbReference>
<dbReference type="SUPFAM" id="SSF53474">
    <property type="entry name" value="alpha/beta-Hydrolases"/>
    <property type="match status" value="1"/>
</dbReference>
<dbReference type="Gene3D" id="3.40.50.1820">
    <property type="entry name" value="alpha/beta hydrolase"/>
    <property type="match status" value="1"/>
</dbReference>
<sequence length="462" mass="52795">MISTSKIVNIDAFRSEIMDNERRLFIYVPRHYEQEPNKSYPVLYMHAGQRSFAPAKPGTSSWNAHLAADRLIEAGWMEEIIIVAIAHLRPQEQNEFYHFKVPQEELHRTRCAGLDYERFIVEELKPYIDQTYRTRPEPAYTGLMGSSGAGLCTYHIGFRHPDVFGHLAILSPYFVRAGFDPSSRTSLAEEHLLEPYSDNPPLRMWIDIGEAEGLFLPRHAREIVDHHLANGFVPNEQLGYYLSPDSAHEEQDWSERVHMPMLFMFGQKSDPVSLKLLGRTRVGMEGMQVRLNPIVQYANGLALTDTCAVFHSSHPEVAKVDPDGTVQAFQVGKTEIIYRHGELQVKKMLEVIPELTPTVRLDFEVEVPEDTPSDARIFAGHGMELSESEDGTFRGSFVVPRDSAYHFRFTRGFRKFEVDADGQEIPNRFIRADEDQKLIYRIEGWSGMRDNPLLPEANPFAG</sequence>
<evidence type="ECO:0000313" key="1">
    <source>
        <dbReference type="EMBL" id="MFD2671400.1"/>
    </source>
</evidence>
<evidence type="ECO:0000313" key="2">
    <source>
        <dbReference type="Proteomes" id="UP001597497"/>
    </source>
</evidence>
<dbReference type="PANTHER" id="PTHR48098:SF6">
    <property type="entry name" value="FERRI-BACILLIBACTIN ESTERASE BESA"/>
    <property type="match status" value="1"/>
</dbReference>
<dbReference type="EMBL" id="JBHUMM010000010">
    <property type="protein sequence ID" value="MFD2671400.1"/>
    <property type="molecule type" value="Genomic_DNA"/>
</dbReference>
<comment type="caution">
    <text evidence="1">The sequence shown here is derived from an EMBL/GenBank/DDBJ whole genome shotgun (WGS) entry which is preliminary data.</text>
</comment>
<proteinExistence type="predicted"/>
<dbReference type="InterPro" id="IPR029058">
    <property type="entry name" value="AB_hydrolase_fold"/>
</dbReference>
<gene>
    <name evidence="1" type="ORF">ACFSUC_07245</name>
</gene>
<dbReference type="InterPro" id="IPR050583">
    <property type="entry name" value="Mycobacterial_A85_antigen"/>
</dbReference>